<protein>
    <recommendedName>
        <fullName evidence="2">F-box domain-containing protein</fullName>
    </recommendedName>
</protein>
<reference evidence="3 4" key="1">
    <citation type="submission" date="2023-01" db="EMBL/GenBank/DDBJ databases">
        <title>Analysis of 21 Apiospora genomes using comparative genomics revels a genus with tremendous synthesis potential of carbohydrate active enzymes and secondary metabolites.</title>
        <authorList>
            <person name="Sorensen T."/>
        </authorList>
    </citation>
    <scope>NUCLEOTIDE SEQUENCE [LARGE SCALE GENOMIC DNA]</scope>
    <source>
        <strain evidence="3 4">CBS 83171</strain>
    </source>
</reference>
<evidence type="ECO:0000313" key="3">
    <source>
        <dbReference type="EMBL" id="KAK8078642.1"/>
    </source>
</evidence>
<accession>A0ABR1W5D4</accession>
<dbReference type="InterPro" id="IPR001810">
    <property type="entry name" value="F-box_dom"/>
</dbReference>
<dbReference type="Proteomes" id="UP001446871">
    <property type="component" value="Unassembled WGS sequence"/>
</dbReference>
<proteinExistence type="predicted"/>
<dbReference type="Pfam" id="PF12937">
    <property type="entry name" value="F-box-like"/>
    <property type="match status" value="1"/>
</dbReference>
<evidence type="ECO:0000313" key="4">
    <source>
        <dbReference type="Proteomes" id="UP001446871"/>
    </source>
</evidence>
<feature type="region of interest" description="Disordered" evidence="1">
    <location>
        <begin position="491"/>
        <end position="590"/>
    </location>
</feature>
<name>A0ABR1W5D4_9PEZI</name>
<evidence type="ECO:0000256" key="1">
    <source>
        <dbReference type="SAM" id="MobiDB-lite"/>
    </source>
</evidence>
<evidence type="ECO:0000259" key="2">
    <source>
        <dbReference type="Pfam" id="PF12937"/>
    </source>
</evidence>
<feature type="compositionally biased region" description="Basic and acidic residues" evidence="1">
    <location>
        <begin position="521"/>
        <end position="538"/>
    </location>
</feature>
<organism evidence="3 4">
    <name type="scientific">Apiospora saccharicola</name>
    <dbReference type="NCBI Taxonomy" id="335842"/>
    <lineage>
        <taxon>Eukaryota</taxon>
        <taxon>Fungi</taxon>
        <taxon>Dikarya</taxon>
        <taxon>Ascomycota</taxon>
        <taxon>Pezizomycotina</taxon>
        <taxon>Sordariomycetes</taxon>
        <taxon>Xylariomycetidae</taxon>
        <taxon>Amphisphaeriales</taxon>
        <taxon>Apiosporaceae</taxon>
        <taxon>Apiospora</taxon>
    </lineage>
</organism>
<dbReference type="EMBL" id="JAQQWM010000002">
    <property type="protein sequence ID" value="KAK8078642.1"/>
    <property type="molecule type" value="Genomic_DNA"/>
</dbReference>
<gene>
    <name evidence="3" type="ORF">PG996_004812</name>
</gene>
<comment type="caution">
    <text evidence="3">The sequence shown here is derived from an EMBL/GenBank/DDBJ whole genome shotgun (WGS) entry which is preliminary data.</text>
</comment>
<feature type="domain" description="F-box" evidence="2">
    <location>
        <begin position="4"/>
        <end position="48"/>
    </location>
</feature>
<keyword evidence="4" id="KW-1185">Reference proteome</keyword>
<sequence length="760" mass="85078">MELQQLPHELLAKIADELTSYRDLTSFSLVSKGFQAAALPALYRSVTLTVDEKDLQGYNAKEISTARAKGHLGHARSLTLRAALRDNLEHRGRCFHAALPLNENRGKSSEDRLAGNLLSVIEACRDGSLLDFSWDLMTCMPATILDKGGHLNTHQRNLESIRLFTDPRCDEMRHGVTLDGLGLQAFSKLKRLSWTGMFGDNVEYLESMLEGIGHQLEMLDLDFSYCRSPERTVVDGVLDEDVLFEDYVNMGVYRSLLSRVFQLHQPAPLSLPALRDLRLCAVDVEPSDVEGLLGSVDFACLESLEVRACGNSWLILDRLTASASSSSSSPRLLLENLRSFALQVPDNIGVVFWTGVLPFLQSFRGLRDLFLDMPTNQDTTAEIWRAAAAHHGKTLRRLVYHQRKYDAEAGTEPGSWLRWDQPDLCLMSSDLGNGPEGNPLGSLDLESLGLGCSPKWMKRIIAPFCQNSSLKLLHMRRSGCEFTRMARIWKDARPEKNGPPPQRRQRNPLDLGGSGSNGELDEGHSDEYGDSKEEEHTDSSLGGSDAGDWENGGPSSSSFVPGRAMDPIPTWPAGFGTGRPPPLGQFSSPWNIDLARADDDEQPGDGRSDDVWADFCETGFIPGPHNDPVLWENICSVPESEMYDRPGKLGQIRADYVRFERDLHKFLQWVFGPRGVRSLRLFLYGDFSFNRRFKDDCRIICRNEVPGEEGGKQGAETGLETEHRVYYREVTKEDRDLLNLLEEEDDFVTACRPADNMFDD</sequence>